<dbReference type="EMBL" id="KJ190158">
    <property type="protein sequence ID" value="AHN83770.1"/>
    <property type="molecule type" value="Genomic_DNA"/>
</dbReference>
<accession>A0A023MHC8</accession>
<dbReference type="Proteomes" id="UP000026907">
    <property type="component" value="Segment"/>
</dbReference>
<evidence type="ECO:0000313" key="2">
    <source>
        <dbReference type="Proteomes" id="UP000026907"/>
    </source>
</evidence>
<dbReference type="RefSeq" id="YP_009031091.1">
    <property type="nucleotide sequence ID" value="NC_024134.1"/>
</dbReference>
<keyword evidence="2" id="KW-1185">Reference proteome</keyword>
<organism evidence="1 2">
    <name type="scientific">Escherichia phage FFH2</name>
    <dbReference type="NCBI Taxonomy" id="1446490"/>
    <lineage>
        <taxon>Viruses</taxon>
        <taxon>Duplodnaviria</taxon>
        <taxon>Heunggongvirae</taxon>
        <taxon>Uroviricota</taxon>
        <taxon>Caudoviricetes</taxon>
        <taxon>Vequintavirinae</taxon>
        <taxon>Vequintavirus</taxon>
        <taxon>Vequintavirus PDX</taxon>
        <taxon>Vequintavirus FFH2</taxon>
    </lineage>
</organism>
<sequence>MQKILAFFVLCDTIITSRGNRGRETITGPARYSANENDYHSKF</sequence>
<proteinExistence type="predicted"/>
<name>A0A023MHC8_9CAUD</name>
<evidence type="ECO:0000313" key="1">
    <source>
        <dbReference type="EMBL" id="AHN83770.1"/>
    </source>
</evidence>
<dbReference type="GeneID" id="19486907"/>
<reference evidence="1 2" key="1">
    <citation type="journal article" date="2014" name="Genome Announc.">
        <title>Complete Genome Sequences of Two Escherichia coli O157:H7 Phages Effective in Limiting Contamination of Food Products.</title>
        <authorList>
            <person name="Hong Y."/>
            <person name="Pan Y."/>
            <person name="Harman N.J."/>
            <person name="Ebner P.D."/>
        </authorList>
    </citation>
    <scope>NUCLEOTIDE SEQUENCE [LARGE SCALE GENOMIC DNA]</scope>
</reference>
<dbReference type="KEGG" id="vg:19486907"/>
<protein>
    <submittedName>
        <fullName evidence="1">Uncharacterized protein</fullName>
    </submittedName>
</protein>